<accession>A0A3N0V600</accession>
<evidence type="ECO:0000256" key="1">
    <source>
        <dbReference type="SAM" id="Phobius"/>
    </source>
</evidence>
<organism evidence="2 3">
    <name type="scientific">Pseudomethylobacillus aquaticus</name>
    <dbReference type="NCBI Taxonomy" id="2676064"/>
    <lineage>
        <taxon>Bacteria</taxon>
        <taxon>Pseudomonadati</taxon>
        <taxon>Pseudomonadota</taxon>
        <taxon>Betaproteobacteria</taxon>
        <taxon>Nitrosomonadales</taxon>
        <taxon>Methylophilaceae</taxon>
        <taxon>Pseudomethylobacillus</taxon>
    </lineage>
</organism>
<dbReference type="AlphaFoldDB" id="A0A3N0V600"/>
<proteinExistence type="predicted"/>
<feature type="transmembrane region" description="Helical" evidence="1">
    <location>
        <begin position="50"/>
        <end position="71"/>
    </location>
</feature>
<dbReference type="Proteomes" id="UP000275137">
    <property type="component" value="Unassembled WGS sequence"/>
</dbReference>
<dbReference type="EMBL" id="RJVP01000001">
    <property type="protein sequence ID" value="ROH88227.1"/>
    <property type="molecule type" value="Genomic_DNA"/>
</dbReference>
<keyword evidence="1" id="KW-1133">Transmembrane helix</keyword>
<feature type="transmembrane region" description="Helical" evidence="1">
    <location>
        <begin position="6"/>
        <end position="29"/>
    </location>
</feature>
<evidence type="ECO:0000313" key="3">
    <source>
        <dbReference type="Proteomes" id="UP000275137"/>
    </source>
</evidence>
<keyword evidence="1" id="KW-0472">Membrane</keyword>
<keyword evidence="3" id="KW-1185">Reference proteome</keyword>
<comment type="caution">
    <text evidence="2">The sequence shown here is derived from an EMBL/GenBank/DDBJ whole genome shotgun (WGS) entry which is preliminary data.</text>
</comment>
<name>A0A3N0V600_9PROT</name>
<evidence type="ECO:0000313" key="2">
    <source>
        <dbReference type="EMBL" id="ROH88227.1"/>
    </source>
</evidence>
<protein>
    <submittedName>
        <fullName evidence="2">Uncharacterized protein</fullName>
    </submittedName>
</protein>
<gene>
    <name evidence="2" type="ORF">ED236_01795</name>
</gene>
<keyword evidence="1" id="KW-0812">Transmembrane</keyword>
<reference evidence="2 3" key="1">
    <citation type="submission" date="2018-10" db="EMBL/GenBank/DDBJ databases">
        <authorList>
            <person name="Chen W.-M."/>
        </authorList>
    </citation>
    <scope>NUCLEOTIDE SEQUENCE [LARGE SCALE GENOMIC DNA]</scope>
    <source>
        <strain evidence="2 3">H-5</strain>
    </source>
</reference>
<dbReference type="RefSeq" id="WP_123236221.1">
    <property type="nucleotide sequence ID" value="NZ_RJVP01000001.1"/>
</dbReference>
<sequence>MPLEQLILVILLGAMLGAAGQCVRVIAGFKKLHGKAERTGTSVSKLIQLSDLYISLLIGAVAGVLGALLLWEEFLNTDGLQRQTVFTLLGMGYAGSDFIEAFIKKYVPESP</sequence>